<dbReference type="PANTHER" id="PTHR15561:SF0">
    <property type="entry name" value="DNA-DIRECTED RNA POLYMERASE III SUBUNIT RPC9"/>
    <property type="match status" value="1"/>
</dbReference>
<dbReference type="InterPro" id="IPR010997">
    <property type="entry name" value="HRDC-like_sf"/>
</dbReference>
<evidence type="ECO:0000259" key="7">
    <source>
        <dbReference type="SMART" id="SM00657"/>
    </source>
</evidence>
<dbReference type="InterPro" id="IPR006590">
    <property type="entry name" value="RNA_pol_Rpb4/RPC9_core"/>
</dbReference>
<comment type="caution">
    <text evidence="8">The sequence shown here is derived from an EMBL/GenBank/DDBJ whole genome shotgun (WGS) entry which is preliminary data.</text>
</comment>
<keyword evidence="5" id="KW-0804">Transcription</keyword>
<dbReference type="SUPFAM" id="SSF47819">
    <property type="entry name" value="HRDC-like"/>
    <property type="match status" value="1"/>
</dbReference>
<evidence type="ECO:0000256" key="6">
    <source>
        <dbReference type="ARBA" id="ARBA00023242"/>
    </source>
</evidence>
<dbReference type="GO" id="GO:0006384">
    <property type="term" value="P:transcription initiation at RNA polymerase III promoter"/>
    <property type="evidence" value="ECO:0007669"/>
    <property type="project" value="InterPro"/>
</dbReference>
<evidence type="ECO:0000256" key="5">
    <source>
        <dbReference type="ARBA" id="ARBA00023163"/>
    </source>
</evidence>
<name>A0A9P5XLQ7_9AGAR</name>
<proteinExistence type="inferred from homology"/>
<evidence type="ECO:0000313" key="9">
    <source>
        <dbReference type="Proteomes" id="UP000807342"/>
    </source>
</evidence>
<accession>A0A9P5XLQ7</accession>
<dbReference type="InterPro" id="IPR038846">
    <property type="entry name" value="RPC9"/>
</dbReference>
<keyword evidence="4" id="KW-0240">DNA-directed RNA polymerase</keyword>
<dbReference type="GO" id="GO:0000166">
    <property type="term" value="F:nucleotide binding"/>
    <property type="evidence" value="ECO:0007669"/>
    <property type="project" value="InterPro"/>
</dbReference>
<evidence type="ECO:0000256" key="4">
    <source>
        <dbReference type="ARBA" id="ARBA00022478"/>
    </source>
</evidence>
<gene>
    <name evidence="8" type="ORF">P691DRAFT_755807</name>
</gene>
<dbReference type="InterPro" id="IPR038324">
    <property type="entry name" value="Rpb4/RPC9_sf"/>
</dbReference>
<dbReference type="PANTHER" id="PTHR15561">
    <property type="entry name" value="CALCITONIN GENE-RELATED PEPTIDE-RECEPTOR COMPONENT PROTEIN"/>
    <property type="match status" value="1"/>
</dbReference>
<comment type="subcellular location">
    <subcellularLocation>
        <location evidence="1">Nucleus</location>
    </subcellularLocation>
</comment>
<evidence type="ECO:0000256" key="3">
    <source>
        <dbReference type="ARBA" id="ARBA00016672"/>
    </source>
</evidence>
<protein>
    <recommendedName>
        <fullName evidence="3">DNA-directed RNA polymerase III subunit RPC9</fullName>
    </recommendedName>
</protein>
<dbReference type="Pfam" id="PF03874">
    <property type="entry name" value="RNA_pol_Rpb4"/>
    <property type="match status" value="1"/>
</dbReference>
<evidence type="ECO:0000313" key="8">
    <source>
        <dbReference type="EMBL" id="KAF9453169.1"/>
    </source>
</evidence>
<keyword evidence="6" id="KW-0539">Nucleus</keyword>
<dbReference type="InterPro" id="IPR005574">
    <property type="entry name" value="Rpb4/RPC9"/>
</dbReference>
<dbReference type="GO" id="GO:0005666">
    <property type="term" value="C:RNA polymerase III complex"/>
    <property type="evidence" value="ECO:0007669"/>
    <property type="project" value="InterPro"/>
</dbReference>
<sequence>MEVLNGRSALLSNYEVLTLLKELENDHLARSKAAMRIKKEEEVASGQHTHTDVLPDISENLRTIQVEAIQYLSSEHLPTTSQTPTGVSNLITALAPYDLTKSEKLQIVNLAPTRPVELYVIIEELEDRLGDSMDTILDTIKSSLSAPPPSHVNGKSTTFTSTATSLLGASSSSGGRGTWDEVDAEAIIDDVEFVDHAGEAEGDLDVDDE</sequence>
<evidence type="ECO:0000256" key="2">
    <source>
        <dbReference type="ARBA" id="ARBA00006898"/>
    </source>
</evidence>
<feature type="domain" description="RNA polymerase Rpb4/RPC9 core" evidence="7">
    <location>
        <begin position="1"/>
        <end position="147"/>
    </location>
</feature>
<dbReference type="AlphaFoldDB" id="A0A9P5XLQ7"/>
<evidence type="ECO:0000256" key="1">
    <source>
        <dbReference type="ARBA" id="ARBA00004123"/>
    </source>
</evidence>
<organism evidence="8 9">
    <name type="scientific">Macrolepiota fuliginosa MF-IS2</name>
    <dbReference type="NCBI Taxonomy" id="1400762"/>
    <lineage>
        <taxon>Eukaryota</taxon>
        <taxon>Fungi</taxon>
        <taxon>Dikarya</taxon>
        <taxon>Basidiomycota</taxon>
        <taxon>Agaricomycotina</taxon>
        <taxon>Agaricomycetes</taxon>
        <taxon>Agaricomycetidae</taxon>
        <taxon>Agaricales</taxon>
        <taxon>Agaricineae</taxon>
        <taxon>Agaricaceae</taxon>
        <taxon>Macrolepiota</taxon>
    </lineage>
</organism>
<dbReference type="OrthoDB" id="1746530at2759"/>
<dbReference type="Gene3D" id="1.20.1250.40">
    <property type="match status" value="1"/>
</dbReference>
<dbReference type="Proteomes" id="UP000807342">
    <property type="component" value="Unassembled WGS sequence"/>
</dbReference>
<keyword evidence="9" id="KW-1185">Reference proteome</keyword>
<dbReference type="EMBL" id="MU151064">
    <property type="protein sequence ID" value="KAF9453169.1"/>
    <property type="molecule type" value="Genomic_DNA"/>
</dbReference>
<reference evidence="8" key="1">
    <citation type="submission" date="2020-11" db="EMBL/GenBank/DDBJ databases">
        <authorList>
            <consortium name="DOE Joint Genome Institute"/>
            <person name="Ahrendt S."/>
            <person name="Riley R."/>
            <person name="Andreopoulos W."/>
            <person name="Labutti K."/>
            <person name="Pangilinan J."/>
            <person name="Ruiz-Duenas F.J."/>
            <person name="Barrasa J.M."/>
            <person name="Sanchez-Garcia M."/>
            <person name="Camarero S."/>
            <person name="Miyauchi S."/>
            <person name="Serrano A."/>
            <person name="Linde D."/>
            <person name="Babiker R."/>
            <person name="Drula E."/>
            <person name="Ayuso-Fernandez I."/>
            <person name="Pacheco R."/>
            <person name="Padilla G."/>
            <person name="Ferreira P."/>
            <person name="Barriuso J."/>
            <person name="Kellner H."/>
            <person name="Castanera R."/>
            <person name="Alfaro M."/>
            <person name="Ramirez L."/>
            <person name="Pisabarro A.G."/>
            <person name="Kuo A."/>
            <person name="Tritt A."/>
            <person name="Lipzen A."/>
            <person name="He G."/>
            <person name="Yan M."/>
            <person name="Ng V."/>
            <person name="Cullen D."/>
            <person name="Martin F."/>
            <person name="Rosso M.-N."/>
            <person name="Henrissat B."/>
            <person name="Hibbett D."/>
            <person name="Martinez A.T."/>
            <person name="Grigoriev I.V."/>
        </authorList>
    </citation>
    <scope>NUCLEOTIDE SEQUENCE</scope>
    <source>
        <strain evidence="8">MF-IS2</strain>
    </source>
</reference>
<dbReference type="SMART" id="SM00657">
    <property type="entry name" value="RPOL4c"/>
    <property type="match status" value="1"/>
</dbReference>
<comment type="similarity">
    <text evidence="2">Belongs to the eukaryotic RPC9 RNA polymerase subunit family.</text>
</comment>